<name>E8ND36_MICTS</name>
<dbReference type="RefSeq" id="WP_013583802.1">
    <property type="nucleotide sequence ID" value="NC_015125.1"/>
</dbReference>
<feature type="compositionally biased region" description="Basic and acidic residues" evidence="1">
    <location>
        <begin position="40"/>
        <end position="65"/>
    </location>
</feature>
<dbReference type="EMBL" id="AP012052">
    <property type="protein sequence ID" value="BAJ73675.1"/>
    <property type="molecule type" value="Genomic_DNA"/>
</dbReference>
<evidence type="ECO:0000256" key="1">
    <source>
        <dbReference type="SAM" id="MobiDB-lite"/>
    </source>
</evidence>
<protein>
    <submittedName>
        <fullName evidence="2">Pyruvate dehydrogenase complex, dehydrogenase (E1) component</fullName>
    </submittedName>
</protein>
<feature type="region of interest" description="Disordered" evidence="1">
    <location>
        <begin position="1"/>
        <end position="107"/>
    </location>
</feature>
<dbReference type="STRING" id="979556.MTES_0711"/>
<accession>E8ND36</accession>
<reference evidence="2 3" key="1">
    <citation type="journal article" date="2011" name="J. Bacteriol.">
        <title>Genome sequence of Microbacterium testaceum StLB037, an N-acylhomoserine lactone-degrading bacterium isolated from potato leaves.</title>
        <authorList>
            <person name="Morohoshi T."/>
            <person name="Wang W.-Z."/>
            <person name="Someya N."/>
            <person name="Ikeda T."/>
        </authorList>
    </citation>
    <scope>NUCLEOTIDE SEQUENCE [LARGE SCALE GENOMIC DNA]</scope>
    <source>
        <strain evidence="2 3">StLB037</strain>
    </source>
</reference>
<proteinExistence type="predicted"/>
<organism evidence="2 3">
    <name type="scientific">Microbacterium testaceum (strain StLB037)</name>
    <dbReference type="NCBI Taxonomy" id="979556"/>
    <lineage>
        <taxon>Bacteria</taxon>
        <taxon>Bacillati</taxon>
        <taxon>Actinomycetota</taxon>
        <taxon>Actinomycetes</taxon>
        <taxon>Micrococcales</taxon>
        <taxon>Microbacteriaceae</taxon>
        <taxon>Microbacterium</taxon>
    </lineage>
</organism>
<dbReference type="Proteomes" id="UP000008975">
    <property type="component" value="Chromosome"/>
</dbReference>
<gene>
    <name evidence="2" type="ordered locus">MTES_0711</name>
</gene>
<feature type="compositionally biased region" description="Low complexity" evidence="1">
    <location>
        <begin position="66"/>
        <end position="75"/>
    </location>
</feature>
<keyword evidence="2" id="KW-0670">Pyruvate</keyword>
<evidence type="ECO:0000313" key="2">
    <source>
        <dbReference type="EMBL" id="BAJ73675.1"/>
    </source>
</evidence>
<dbReference type="HOGENOM" id="CLU_2207018_0_0_11"/>
<sequence length="107" mass="11422">MSSPDPLALSDRHREQQVGPGDLAEHQDRGVGEAVGLGILDRRSERRADRPLRGRVPVLDERDRTTFGAPAARAAATKRGRALTPISATTVAESSRRAARVASLGDS</sequence>
<feature type="compositionally biased region" description="Low complexity" evidence="1">
    <location>
        <begin position="82"/>
        <end position="93"/>
    </location>
</feature>
<evidence type="ECO:0000313" key="3">
    <source>
        <dbReference type="Proteomes" id="UP000008975"/>
    </source>
</evidence>
<dbReference type="KEGG" id="mts:MTES_0711"/>
<reference key="2">
    <citation type="submission" date="2011-02" db="EMBL/GenBank/DDBJ databases">
        <title>Genome sequence of Microbacterium testaceum StLB037.</title>
        <authorList>
            <person name="Morohoshi T."/>
            <person name="Wang W.Z."/>
            <person name="Someya N."/>
            <person name="Ikeda T."/>
        </authorList>
    </citation>
    <scope>NUCLEOTIDE SEQUENCE</scope>
    <source>
        <strain>StLB037</strain>
    </source>
</reference>
<dbReference type="AlphaFoldDB" id="E8ND36"/>